<evidence type="ECO:0000313" key="1">
    <source>
        <dbReference type="EMBL" id="KAK7880834.1"/>
    </source>
</evidence>
<protein>
    <submittedName>
        <fullName evidence="1">Uncharacterized protein</fullName>
    </submittedName>
</protein>
<evidence type="ECO:0000313" key="2">
    <source>
        <dbReference type="Proteomes" id="UP001460270"/>
    </source>
</evidence>
<proteinExistence type="predicted"/>
<dbReference type="AlphaFoldDB" id="A0AAW0MNV1"/>
<name>A0AAW0MNV1_9GOBI</name>
<reference evidence="2" key="1">
    <citation type="submission" date="2024-04" db="EMBL/GenBank/DDBJ databases">
        <title>Salinicola lusitanus LLJ914,a marine bacterium isolated from the Okinawa Trough.</title>
        <authorList>
            <person name="Li J."/>
        </authorList>
    </citation>
    <scope>NUCLEOTIDE SEQUENCE [LARGE SCALE GENOMIC DNA]</scope>
</reference>
<gene>
    <name evidence="1" type="ORF">WMY93_032529</name>
</gene>
<accession>A0AAW0MNV1</accession>
<organism evidence="1 2">
    <name type="scientific">Mugilogobius chulae</name>
    <name type="common">yellowstripe goby</name>
    <dbReference type="NCBI Taxonomy" id="88201"/>
    <lineage>
        <taxon>Eukaryota</taxon>
        <taxon>Metazoa</taxon>
        <taxon>Chordata</taxon>
        <taxon>Craniata</taxon>
        <taxon>Vertebrata</taxon>
        <taxon>Euteleostomi</taxon>
        <taxon>Actinopterygii</taxon>
        <taxon>Neopterygii</taxon>
        <taxon>Teleostei</taxon>
        <taxon>Neoteleostei</taxon>
        <taxon>Acanthomorphata</taxon>
        <taxon>Gobiaria</taxon>
        <taxon>Gobiiformes</taxon>
        <taxon>Gobioidei</taxon>
        <taxon>Gobiidae</taxon>
        <taxon>Gobionellinae</taxon>
        <taxon>Mugilogobius</taxon>
    </lineage>
</organism>
<keyword evidence="2" id="KW-1185">Reference proteome</keyword>
<dbReference type="EMBL" id="JBBPFD010000046">
    <property type="protein sequence ID" value="KAK7880834.1"/>
    <property type="molecule type" value="Genomic_DNA"/>
</dbReference>
<dbReference type="Proteomes" id="UP001460270">
    <property type="component" value="Unassembled WGS sequence"/>
</dbReference>
<comment type="caution">
    <text evidence="1">The sequence shown here is derived from an EMBL/GenBank/DDBJ whole genome shotgun (WGS) entry which is preliminary data.</text>
</comment>
<sequence>MRHKIKRNLRTPNDRPRCYFSLNPSTRTDPLTAVSGQVMSSMEISDPSAFRTFFDSKRTTEMRALYICCVPVARLRTTSVMGLPLLLCAHNHPPLLVNL</sequence>